<keyword evidence="7" id="KW-1185">Reference proteome</keyword>
<dbReference type="InterPro" id="IPR038286">
    <property type="entry name" value="IPK_sf"/>
</dbReference>
<evidence type="ECO:0000313" key="6">
    <source>
        <dbReference type="EMBL" id="KZT12909.1"/>
    </source>
</evidence>
<dbReference type="Gene3D" id="3.30.470.160">
    <property type="entry name" value="Inositol polyphosphate kinase"/>
    <property type="match status" value="1"/>
</dbReference>
<feature type="region of interest" description="Disordered" evidence="5">
    <location>
        <begin position="167"/>
        <end position="338"/>
    </location>
</feature>
<dbReference type="InterPro" id="IPR005522">
    <property type="entry name" value="IPK"/>
</dbReference>
<accession>A0A165ICZ2</accession>
<keyword evidence="2 4" id="KW-0808">Transferase</keyword>
<name>A0A165ICZ2_9APHY</name>
<keyword evidence="3 4" id="KW-0418">Kinase</keyword>
<dbReference type="SUPFAM" id="SSF56104">
    <property type="entry name" value="SAICAR synthase-like"/>
    <property type="match status" value="1"/>
</dbReference>
<evidence type="ECO:0000313" key="7">
    <source>
        <dbReference type="Proteomes" id="UP000076871"/>
    </source>
</evidence>
<feature type="region of interest" description="Disordered" evidence="5">
    <location>
        <begin position="1"/>
        <end position="89"/>
    </location>
</feature>
<dbReference type="GeneID" id="63820605"/>
<feature type="compositionally biased region" description="Polar residues" evidence="5">
    <location>
        <begin position="236"/>
        <end position="247"/>
    </location>
</feature>
<dbReference type="GO" id="GO:0032958">
    <property type="term" value="P:inositol phosphate biosynthetic process"/>
    <property type="evidence" value="ECO:0007669"/>
    <property type="project" value="InterPro"/>
</dbReference>
<dbReference type="GO" id="GO:0005737">
    <property type="term" value="C:cytoplasm"/>
    <property type="evidence" value="ECO:0007669"/>
    <property type="project" value="TreeGrafter"/>
</dbReference>
<feature type="compositionally biased region" description="Polar residues" evidence="5">
    <location>
        <begin position="192"/>
        <end position="210"/>
    </location>
</feature>
<feature type="compositionally biased region" description="Basic and acidic residues" evidence="5">
    <location>
        <begin position="167"/>
        <end position="183"/>
    </location>
</feature>
<feature type="compositionally biased region" description="Low complexity" evidence="5">
    <location>
        <begin position="1"/>
        <end position="31"/>
    </location>
</feature>
<dbReference type="InParanoid" id="A0A165ICZ2"/>
<evidence type="ECO:0000256" key="5">
    <source>
        <dbReference type="SAM" id="MobiDB-lite"/>
    </source>
</evidence>
<comment type="similarity">
    <text evidence="1 4">Belongs to the inositol phosphokinase (IPK) family.</text>
</comment>
<feature type="compositionally biased region" description="Polar residues" evidence="5">
    <location>
        <begin position="470"/>
        <end position="487"/>
    </location>
</feature>
<evidence type="ECO:0000256" key="1">
    <source>
        <dbReference type="ARBA" id="ARBA00007374"/>
    </source>
</evidence>
<dbReference type="GO" id="GO:0046854">
    <property type="term" value="P:phosphatidylinositol phosphate biosynthetic process"/>
    <property type="evidence" value="ECO:0007669"/>
    <property type="project" value="TreeGrafter"/>
</dbReference>
<dbReference type="GO" id="GO:0000824">
    <property type="term" value="F:inositol-1,4,5,6-tetrakisphosphate 3-kinase activity"/>
    <property type="evidence" value="ECO:0007669"/>
    <property type="project" value="TreeGrafter"/>
</dbReference>
<feature type="compositionally biased region" description="Polar residues" evidence="5">
    <location>
        <begin position="750"/>
        <end position="765"/>
    </location>
</feature>
<evidence type="ECO:0000256" key="4">
    <source>
        <dbReference type="RuleBase" id="RU363090"/>
    </source>
</evidence>
<evidence type="ECO:0000256" key="3">
    <source>
        <dbReference type="ARBA" id="ARBA00022777"/>
    </source>
</evidence>
<dbReference type="RefSeq" id="XP_040770419.1">
    <property type="nucleotide sequence ID" value="XM_040903574.1"/>
</dbReference>
<feature type="compositionally biased region" description="Basic and acidic residues" evidence="5">
    <location>
        <begin position="61"/>
        <end position="72"/>
    </location>
</feature>
<feature type="region of interest" description="Disordered" evidence="5">
    <location>
        <begin position="953"/>
        <end position="988"/>
    </location>
</feature>
<dbReference type="Pfam" id="PF03770">
    <property type="entry name" value="IPK"/>
    <property type="match status" value="1"/>
</dbReference>
<feature type="region of interest" description="Disordered" evidence="5">
    <location>
        <begin position="1024"/>
        <end position="1044"/>
    </location>
</feature>
<feature type="region of interest" description="Disordered" evidence="5">
    <location>
        <begin position="119"/>
        <end position="149"/>
    </location>
</feature>
<dbReference type="EC" id="2.7.-.-" evidence="4"/>
<dbReference type="AlphaFoldDB" id="A0A165ICZ2"/>
<feature type="compositionally biased region" description="Low complexity" evidence="5">
    <location>
        <begin position="294"/>
        <end position="309"/>
    </location>
</feature>
<dbReference type="GO" id="GO:0005634">
    <property type="term" value="C:nucleus"/>
    <property type="evidence" value="ECO:0007669"/>
    <property type="project" value="TreeGrafter"/>
</dbReference>
<feature type="region of interest" description="Disordered" evidence="5">
    <location>
        <begin position="647"/>
        <end position="671"/>
    </location>
</feature>
<dbReference type="Proteomes" id="UP000076871">
    <property type="component" value="Unassembled WGS sequence"/>
</dbReference>
<evidence type="ECO:0000256" key="2">
    <source>
        <dbReference type="ARBA" id="ARBA00022679"/>
    </source>
</evidence>
<dbReference type="FunCoup" id="A0A165ICZ2">
    <property type="interactions" value="247"/>
</dbReference>
<reference evidence="6 7" key="1">
    <citation type="journal article" date="2016" name="Mol. Biol. Evol.">
        <title>Comparative Genomics of Early-Diverging Mushroom-Forming Fungi Provides Insights into the Origins of Lignocellulose Decay Capabilities.</title>
        <authorList>
            <person name="Nagy L.G."/>
            <person name="Riley R."/>
            <person name="Tritt A."/>
            <person name="Adam C."/>
            <person name="Daum C."/>
            <person name="Floudas D."/>
            <person name="Sun H."/>
            <person name="Yadav J.S."/>
            <person name="Pangilinan J."/>
            <person name="Larsson K.H."/>
            <person name="Matsuura K."/>
            <person name="Barry K."/>
            <person name="Labutti K."/>
            <person name="Kuo R."/>
            <person name="Ohm R.A."/>
            <person name="Bhattacharya S.S."/>
            <person name="Shirouzu T."/>
            <person name="Yoshinaga Y."/>
            <person name="Martin F.M."/>
            <person name="Grigoriev I.V."/>
            <person name="Hibbett D.S."/>
        </authorList>
    </citation>
    <scope>NUCLEOTIDE SEQUENCE [LARGE SCALE GENOMIC DNA]</scope>
    <source>
        <strain evidence="6 7">93-53</strain>
    </source>
</reference>
<dbReference type="PANTHER" id="PTHR12400:SF21">
    <property type="entry name" value="KINASE"/>
    <property type="match status" value="1"/>
</dbReference>
<feature type="compositionally biased region" description="Acidic residues" evidence="5">
    <location>
        <begin position="657"/>
        <end position="666"/>
    </location>
</feature>
<protein>
    <recommendedName>
        <fullName evidence="4">Kinase</fullName>
        <ecNumber evidence="4">2.7.-.-</ecNumber>
    </recommendedName>
</protein>
<dbReference type="EMBL" id="KV427605">
    <property type="protein sequence ID" value="KZT12909.1"/>
    <property type="molecule type" value="Genomic_DNA"/>
</dbReference>
<dbReference type="OrthoDB" id="2573163at2759"/>
<feature type="region of interest" description="Disordered" evidence="5">
    <location>
        <begin position="451"/>
        <end position="493"/>
    </location>
</feature>
<feature type="compositionally biased region" description="Basic and acidic residues" evidence="5">
    <location>
        <begin position="961"/>
        <end position="988"/>
    </location>
</feature>
<dbReference type="GO" id="GO:0008440">
    <property type="term" value="F:inositol-1,4,5-trisphosphate 3-kinase activity"/>
    <property type="evidence" value="ECO:0007669"/>
    <property type="project" value="TreeGrafter"/>
</dbReference>
<feature type="compositionally biased region" description="Basic and acidic residues" evidence="5">
    <location>
        <begin position="451"/>
        <end position="460"/>
    </location>
</feature>
<proteinExistence type="inferred from homology"/>
<gene>
    <name evidence="6" type="ORF">LAESUDRAFT_640024</name>
</gene>
<dbReference type="STRING" id="1314785.A0A165ICZ2"/>
<feature type="compositionally biased region" description="Basic residues" evidence="5">
    <location>
        <begin position="213"/>
        <end position="225"/>
    </location>
</feature>
<dbReference type="PANTHER" id="PTHR12400">
    <property type="entry name" value="INOSITOL POLYPHOSPHATE KINASE"/>
    <property type="match status" value="1"/>
</dbReference>
<organism evidence="6 7">
    <name type="scientific">Laetiporus sulphureus 93-53</name>
    <dbReference type="NCBI Taxonomy" id="1314785"/>
    <lineage>
        <taxon>Eukaryota</taxon>
        <taxon>Fungi</taxon>
        <taxon>Dikarya</taxon>
        <taxon>Basidiomycota</taxon>
        <taxon>Agaricomycotina</taxon>
        <taxon>Agaricomycetes</taxon>
        <taxon>Polyporales</taxon>
        <taxon>Laetiporus</taxon>
    </lineage>
</organism>
<feature type="region of interest" description="Disordered" evidence="5">
    <location>
        <begin position="745"/>
        <end position="775"/>
    </location>
</feature>
<sequence>MHSALSARPLSRRSPSLSSSSSSPSSRPSSSHEMAPSATAGIGRKVAASLDLFKESTSTPAKEDVKPFDRPRTGSSASKRKAGSLRPVEDMAEAQFEFVKRSDWPDREIAAIRREKSMTGLERVRTRDSISSGVSVREPERRRSQKRTLSIRESILNDLMQWRNAVEEDRGRARERDAWHEDSSALEIGSPGTDSSLSSNVTYHDSTGSPVRTPHRRFSSIHRPRTPVQAPPLSLELSTPSTFTERQVSPPARLPQRPRSPAPVQDHRRVPYPSTVASDPYSFSPWSTDDESAWDTASATTTSTTEASSPFPMSPSRTSPQPHPLVRHPSDEDDEQHQRALLSQYGDIEVDSQGLAVPGFGELPPDLDGYQERLPHIPLRPFRNQVGGHNAIYKFTKRAVCKPLVSRENLFYEAVEREAPPLLDFIPRYLGVMLVSYRRVPRSLTGSCARRAGEGLDRTRPPLQKMPSDVSRSLPSDKSVKSNGTETEASEAELPEVALDYNRHIVPQWLLRGGRSRAMSQSDSAFLRPYNGRLRGVHLGGYTASSPDLAISATRLPWSQGGFKPAPSSLARTRVEEDYVSGAPTPVNTPRMISTRMPSAVERQGLSPRSAYNAGLFGGTGSTMVNTKFKDHVFNTLLRRLSRRYPSYSGAGSRAEDEGELADAEGEGVVLSDGPSKIRVRRKRLSQVERLRQEEESLLGQPLRRVQSERTLPSCEDMEGRNGATPEMFEFEYDRGEVEDAVPTFRDHSGASSLTARARSRQPSDSRPLPPCLDQTQLLEPHLPEVHRLSPDAKGRASSVTRQNHFILMEDLTGRLKHSCVLDLKMGTRQYGMDATPAKKKSQRKKCDRTTSRTLGVRVCGMQVWNHVTRSYVTQDKYKGREVRPEDFPGVISSFLNDGERLLVYQIPVILRKLYALARIVNRLKGYRFYGCSLLMIYDGDLEAQEAFRASVLDHPSSRSKRGESLERRLGKSTERKEDHPTLRRSHSEDLLVGPVADRCSRRRKRGEMQIRLVDFAHTTTGRDWLPYPPDGPPESEEVTSGKGYQADVDPETGLIYARFPPHYPDQPDRGFLFGLKNLAETLEKIWNEERVRRIKASRDDPSAINDQLPPLSTNGKEIFDEIFRTPDSEPDYGMIST</sequence>
<feature type="compositionally biased region" description="Basic and acidic residues" evidence="5">
    <location>
        <begin position="119"/>
        <end position="128"/>
    </location>
</feature>